<dbReference type="Proteomes" id="UP001321047">
    <property type="component" value="Unassembled WGS sequence"/>
</dbReference>
<sequence length="76" mass="8387">MPRRSSSLAALAHGLRLVYFKSLRIRDLLLTNLLVAKAGRARFEHTVGASSSLRFKSRSRFATREFARGKSGPGAI</sequence>
<comment type="caution">
    <text evidence="1">The sequence shown here is derived from an EMBL/GenBank/DDBJ whole genome shotgun (WGS) entry which is preliminary data.</text>
</comment>
<evidence type="ECO:0000313" key="1">
    <source>
        <dbReference type="EMBL" id="MCU4751920.1"/>
    </source>
</evidence>
<dbReference type="EMBL" id="JAOPJZ010000004">
    <property type="protein sequence ID" value="MCU4751920.1"/>
    <property type="molecule type" value="Genomic_DNA"/>
</dbReference>
<name>A0AAP2Z8D1_9EURY</name>
<keyword evidence="2" id="KW-1185">Reference proteome</keyword>
<organism evidence="1 2">
    <name type="scientific">Natronosalvus hydrolyticus</name>
    <dbReference type="NCBI Taxonomy" id="2979988"/>
    <lineage>
        <taxon>Archaea</taxon>
        <taxon>Methanobacteriati</taxon>
        <taxon>Methanobacteriota</taxon>
        <taxon>Stenosarchaea group</taxon>
        <taxon>Halobacteria</taxon>
        <taxon>Halobacteriales</taxon>
        <taxon>Natrialbaceae</taxon>
        <taxon>Natronosalvus</taxon>
    </lineage>
</organism>
<reference evidence="1 2" key="1">
    <citation type="submission" date="2022-09" db="EMBL/GenBank/DDBJ databases">
        <title>Enrichment on poylsaccharides allowed isolation of novel metabolic and taxonomic groups of Haloarchaea.</title>
        <authorList>
            <person name="Sorokin D.Y."/>
            <person name="Elcheninov A.G."/>
            <person name="Khizhniak T.V."/>
            <person name="Kolganova T.V."/>
            <person name="Kublanov I.V."/>
        </authorList>
    </citation>
    <scope>NUCLEOTIDE SEQUENCE [LARGE SCALE GENOMIC DNA]</scope>
    <source>
        <strain evidence="1 2">AArc-curdl1</strain>
    </source>
</reference>
<accession>A0AAP2Z8D1</accession>
<protein>
    <submittedName>
        <fullName evidence="1">Uncharacterized protein</fullName>
    </submittedName>
</protein>
<proteinExistence type="predicted"/>
<gene>
    <name evidence="1" type="ORF">OB919_07980</name>
</gene>
<dbReference type="AlphaFoldDB" id="A0AAP2Z8D1"/>
<evidence type="ECO:0000313" key="2">
    <source>
        <dbReference type="Proteomes" id="UP001321047"/>
    </source>
</evidence>
<dbReference type="RefSeq" id="WP_342808180.1">
    <property type="nucleotide sequence ID" value="NZ_JAOPJZ010000004.1"/>
</dbReference>